<keyword evidence="4 6" id="KW-1133">Transmembrane helix</keyword>
<evidence type="ECO:0000256" key="3">
    <source>
        <dbReference type="ARBA" id="ARBA00022692"/>
    </source>
</evidence>
<evidence type="ECO:0000256" key="4">
    <source>
        <dbReference type="ARBA" id="ARBA00022989"/>
    </source>
</evidence>
<evidence type="ECO:0000256" key="6">
    <source>
        <dbReference type="SAM" id="Phobius"/>
    </source>
</evidence>
<dbReference type="PANTHER" id="PTHR10057:SF0">
    <property type="entry name" value="TRANSLOCATOR PROTEIN"/>
    <property type="match status" value="1"/>
</dbReference>
<comment type="similarity">
    <text evidence="2">Belongs to the TspO/BZRP family.</text>
</comment>
<comment type="subcellular location">
    <subcellularLocation>
        <location evidence="1">Membrane</location>
        <topology evidence="1">Multi-pass membrane protein</topology>
    </subcellularLocation>
</comment>
<dbReference type="Gene3D" id="1.20.1260.100">
    <property type="entry name" value="TspO/MBR protein"/>
    <property type="match status" value="1"/>
</dbReference>
<organism evidence="8 9">
    <name type="scientific">Mycolicibacterium elephantis</name>
    <dbReference type="NCBI Taxonomy" id="81858"/>
    <lineage>
        <taxon>Bacteria</taxon>
        <taxon>Bacillati</taxon>
        <taxon>Actinomycetota</taxon>
        <taxon>Actinomycetes</taxon>
        <taxon>Mycobacteriales</taxon>
        <taxon>Mycobacteriaceae</taxon>
        <taxon>Mycolicibacterium</taxon>
    </lineage>
</organism>
<keyword evidence="5 6" id="KW-0472">Membrane</keyword>
<dbReference type="RefSeq" id="WP_064927756.1">
    <property type="nucleotide sequence ID" value="NZ_JBCGVB010000002.1"/>
</dbReference>
<dbReference type="FunFam" id="1.20.1260.100:FF:000001">
    <property type="entry name" value="translocator protein 2"/>
    <property type="match status" value="1"/>
</dbReference>
<dbReference type="Pfam" id="PF03073">
    <property type="entry name" value="TspO_MBR"/>
    <property type="match status" value="1"/>
</dbReference>
<dbReference type="GO" id="GO:0016020">
    <property type="term" value="C:membrane"/>
    <property type="evidence" value="ECO:0007669"/>
    <property type="project" value="UniProtKB-SubCell"/>
</dbReference>
<accession>A0A1X0D6D8</accession>
<evidence type="ECO:0000256" key="1">
    <source>
        <dbReference type="ARBA" id="ARBA00004141"/>
    </source>
</evidence>
<dbReference type="AlphaFoldDB" id="A0A1X0D6D8"/>
<evidence type="ECO:0000256" key="2">
    <source>
        <dbReference type="ARBA" id="ARBA00007524"/>
    </source>
</evidence>
<gene>
    <name evidence="8" type="ORF">BST23_06150</name>
</gene>
<evidence type="ECO:0000256" key="7">
    <source>
        <dbReference type="SAM" id="SignalP"/>
    </source>
</evidence>
<keyword evidence="7" id="KW-0732">Signal</keyword>
<dbReference type="OrthoDB" id="9795496at2"/>
<dbReference type="Proteomes" id="UP000192772">
    <property type="component" value="Unassembled WGS sequence"/>
</dbReference>
<feature type="chain" id="PRO_5010863743" evidence="7">
    <location>
        <begin position="20"/>
        <end position="162"/>
    </location>
</feature>
<feature type="transmembrane region" description="Helical" evidence="6">
    <location>
        <begin position="82"/>
        <end position="100"/>
    </location>
</feature>
<name>A0A1X0D6D8_9MYCO</name>
<dbReference type="PANTHER" id="PTHR10057">
    <property type="entry name" value="PERIPHERAL-TYPE BENZODIAZEPINE RECEPTOR"/>
    <property type="match status" value="1"/>
</dbReference>
<keyword evidence="3 6" id="KW-0812">Transmembrane</keyword>
<feature type="transmembrane region" description="Helical" evidence="6">
    <location>
        <begin position="135"/>
        <end position="157"/>
    </location>
</feature>
<reference evidence="8 9" key="1">
    <citation type="submission" date="2017-02" db="EMBL/GenBank/DDBJ databases">
        <title>The new phylogeny of genus Mycobacterium.</title>
        <authorList>
            <person name="Tortoli E."/>
            <person name="Trovato A."/>
            <person name="Cirillo D.M."/>
        </authorList>
    </citation>
    <scope>NUCLEOTIDE SEQUENCE [LARGE SCALE GENOMIC DNA]</scope>
    <source>
        <strain evidence="8 9">FI-09383</strain>
    </source>
</reference>
<evidence type="ECO:0000256" key="5">
    <source>
        <dbReference type="ARBA" id="ARBA00023136"/>
    </source>
</evidence>
<evidence type="ECO:0000313" key="8">
    <source>
        <dbReference type="EMBL" id="ORA67944.1"/>
    </source>
</evidence>
<sequence>MRIKTLGAAAAAVTVTALAGGTATGRNPQSSWFEKLRKPPYQPPSTVFPVVWPLLYTDIALVSAQALDDSRGVADDARRKTFAAALTVNLVLNAGWSWVFFSRRRLGLAAVTAAALTASSADLTRRAASASGRNALVLAPYPAWCAFATVLSTHIWLLNRRR</sequence>
<feature type="signal peptide" evidence="7">
    <location>
        <begin position="1"/>
        <end position="19"/>
    </location>
</feature>
<protein>
    <submittedName>
        <fullName evidence="8">TspO protein</fullName>
    </submittedName>
</protein>
<evidence type="ECO:0000313" key="9">
    <source>
        <dbReference type="Proteomes" id="UP000192772"/>
    </source>
</evidence>
<dbReference type="PIRSF" id="PIRSF005859">
    <property type="entry name" value="PBR"/>
    <property type="match status" value="1"/>
</dbReference>
<dbReference type="InterPro" id="IPR038330">
    <property type="entry name" value="TspO/MBR-related_sf"/>
</dbReference>
<dbReference type="InterPro" id="IPR004307">
    <property type="entry name" value="TspO_MBR"/>
</dbReference>
<dbReference type="EMBL" id="MVHP01000004">
    <property type="protein sequence ID" value="ORA67944.1"/>
    <property type="molecule type" value="Genomic_DNA"/>
</dbReference>
<proteinExistence type="inferred from homology"/>
<comment type="caution">
    <text evidence="8">The sequence shown here is derived from an EMBL/GenBank/DDBJ whole genome shotgun (WGS) entry which is preliminary data.</text>
</comment>
<dbReference type="CDD" id="cd15904">
    <property type="entry name" value="TSPO_MBR"/>
    <property type="match status" value="1"/>
</dbReference>
<dbReference type="GO" id="GO:0033013">
    <property type="term" value="P:tetrapyrrole metabolic process"/>
    <property type="evidence" value="ECO:0007669"/>
    <property type="project" value="UniProtKB-ARBA"/>
</dbReference>
<dbReference type="STRING" id="81858.BST23_06150"/>